<evidence type="ECO:0000313" key="2">
    <source>
        <dbReference type="Proteomes" id="UP001207654"/>
    </source>
</evidence>
<dbReference type="PRINTS" id="PR01100">
    <property type="entry name" value="SHIKIMTKNASE"/>
</dbReference>
<gene>
    <name evidence="1" type="ORF">OV287_29550</name>
</gene>
<dbReference type="SUPFAM" id="SSF52540">
    <property type="entry name" value="P-loop containing nucleoside triphosphate hydrolases"/>
    <property type="match status" value="1"/>
</dbReference>
<keyword evidence="1" id="KW-0418">Kinase</keyword>
<dbReference type="EMBL" id="JAPNKA010000001">
    <property type="protein sequence ID" value="MCY1078622.1"/>
    <property type="molecule type" value="Genomic_DNA"/>
</dbReference>
<dbReference type="Gene3D" id="3.40.50.300">
    <property type="entry name" value="P-loop containing nucleotide triphosphate hydrolases"/>
    <property type="match status" value="1"/>
</dbReference>
<dbReference type="Pfam" id="PF01202">
    <property type="entry name" value="SKI"/>
    <property type="match status" value="1"/>
</dbReference>
<name>A0ABT4ACJ1_9BACT</name>
<accession>A0ABT4ACJ1</accession>
<sequence>MSGLSAEQRHQLIQRILEAVDPRLVPALREELARPGPRLMPAPEQTLAIAGHRSAGKTRLLPMVSALLGRQGLDLDAELERRSGRSLREWVALDTQGFREAERSLFLELPRGSIVAVGGGFLSNHPEALDSSYTLLVPVSFETYRERLLADTTRPRLSPGMSLDEELHSIYHQRQALHARVPTVSLADFLRAFAPSESKP</sequence>
<dbReference type="InterPro" id="IPR027417">
    <property type="entry name" value="P-loop_NTPase"/>
</dbReference>
<proteinExistence type="predicted"/>
<keyword evidence="2" id="KW-1185">Reference proteome</keyword>
<dbReference type="GO" id="GO:0016301">
    <property type="term" value="F:kinase activity"/>
    <property type="evidence" value="ECO:0007669"/>
    <property type="project" value="UniProtKB-KW"/>
</dbReference>
<dbReference type="RefSeq" id="WP_267537391.1">
    <property type="nucleotide sequence ID" value="NZ_JAPNKA010000001.1"/>
</dbReference>
<comment type="caution">
    <text evidence="1">The sequence shown here is derived from an EMBL/GenBank/DDBJ whole genome shotgun (WGS) entry which is preliminary data.</text>
</comment>
<protein>
    <submittedName>
        <fullName evidence="1">Shikimate kinase</fullName>
    </submittedName>
</protein>
<organism evidence="1 2">
    <name type="scientific">Archangium lansingense</name>
    <dbReference type="NCBI Taxonomy" id="2995310"/>
    <lineage>
        <taxon>Bacteria</taxon>
        <taxon>Pseudomonadati</taxon>
        <taxon>Myxococcota</taxon>
        <taxon>Myxococcia</taxon>
        <taxon>Myxococcales</taxon>
        <taxon>Cystobacterineae</taxon>
        <taxon>Archangiaceae</taxon>
        <taxon>Archangium</taxon>
    </lineage>
</organism>
<dbReference type="Proteomes" id="UP001207654">
    <property type="component" value="Unassembled WGS sequence"/>
</dbReference>
<dbReference type="InterPro" id="IPR031322">
    <property type="entry name" value="Shikimate/glucono_kinase"/>
</dbReference>
<keyword evidence="1" id="KW-0808">Transferase</keyword>
<reference evidence="1 2" key="1">
    <citation type="submission" date="2022-11" db="EMBL/GenBank/DDBJ databases">
        <title>Minimal conservation of predation-associated metabolite biosynthetic gene clusters underscores biosynthetic potential of Myxococcota including descriptions for ten novel species: Archangium lansinium sp. nov., Myxococcus landrumus sp. nov., Nannocystis bai.</title>
        <authorList>
            <person name="Ahearne A."/>
            <person name="Stevens C."/>
            <person name="Phillips K."/>
        </authorList>
    </citation>
    <scope>NUCLEOTIDE SEQUENCE [LARGE SCALE GENOMIC DNA]</scope>
    <source>
        <strain evidence="1 2">MIWBW</strain>
    </source>
</reference>
<evidence type="ECO:0000313" key="1">
    <source>
        <dbReference type="EMBL" id="MCY1078622.1"/>
    </source>
</evidence>